<evidence type="ECO:0000313" key="2">
    <source>
        <dbReference type="Proteomes" id="UP001139648"/>
    </source>
</evidence>
<reference evidence="1" key="1">
    <citation type="submission" date="2022-06" db="EMBL/GenBank/DDBJ databases">
        <title>Sequencing the genomes of 1000 actinobacteria strains.</title>
        <authorList>
            <person name="Klenk H.-P."/>
        </authorList>
    </citation>
    <scope>NUCLEOTIDE SEQUENCE</scope>
    <source>
        <strain evidence="1">DSM 46694</strain>
    </source>
</reference>
<dbReference type="Proteomes" id="UP001139648">
    <property type="component" value="Unassembled WGS sequence"/>
</dbReference>
<dbReference type="RefSeq" id="WP_253744704.1">
    <property type="nucleotide sequence ID" value="NZ_BAABKA010000026.1"/>
</dbReference>
<sequence length="92" mass="9572">MTTILSTSAGPDSRLFNDATTTAKAAREALLLVELLAVLGDGEQDLLALSRAGAVAFLGSSRSAGRRAAACTSDSVIFVPARASKRLRRNHS</sequence>
<evidence type="ECO:0000313" key="1">
    <source>
        <dbReference type="EMBL" id="MCP2357586.1"/>
    </source>
</evidence>
<proteinExistence type="predicted"/>
<comment type="caution">
    <text evidence="1">The sequence shown here is derived from an EMBL/GenBank/DDBJ whole genome shotgun (WGS) entry which is preliminary data.</text>
</comment>
<organism evidence="1 2">
    <name type="scientific">Nonomuraea thailandensis</name>
    <dbReference type="NCBI Taxonomy" id="1188745"/>
    <lineage>
        <taxon>Bacteria</taxon>
        <taxon>Bacillati</taxon>
        <taxon>Actinomycetota</taxon>
        <taxon>Actinomycetes</taxon>
        <taxon>Streptosporangiales</taxon>
        <taxon>Streptosporangiaceae</taxon>
        <taxon>Nonomuraea</taxon>
    </lineage>
</organism>
<keyword evidence="2" id="KW-1185">Reference proteome</keyword>
<gene>
    <name evidence="1" type="ORF">HD597_004606</name>
</gene>
<dbReference type="EMBL" id="JAMZEB010000002">
    <property type="protein sequence ID" value="MCP2357586.1"/>
    <property type="molecule type" value="Genomic_DNA"/>
</dbReference>
<dbReference type="AlphaFoldDB" id="A0A9X2GL73"/>
<accession>A0A9X2GL73</accession>
<protein>
    <submittedName>
        <fullName evidence="1">Uncharacterized protein</fullName>
    </submittedName>
</protein>
<name>A0A9X2GL73_9ACTN</name>